<sequence length="160" mass="17832">MSDNETKHTPVQEPVNKTEEKDEGRPLTAKQGTLASGYQAFRAYLHAHMLLMQCLIFVTAVVWLPVVFVLYCVMFGLSALCWVIELSFIFCATFAGIAGFAVMAQAFWGGLFYIGAALISVGLAVLFLPVIVFSTTKAVEGCKWRTERWVKYVKKEALHD</sequence>
<evidence type="ECO:0008006" key="5">
    <source>
        <dbReference type="Google" id="ProtNLM"/>
    </source>
</evidence>
<feature type="compositionally biased region" description="Basic and acidic residues" evidence="1">
    <location>
        <begin position="1"/>
        <end position="25"/>
    </location>
</feature>
<dbReference type="Proteomes" id="UP001523234">
    <property type="component" value="Unassembled WGS sequence"/>
</dbReference>
<evidence type="ECO:0000313" key="4">
    <source>
        <dbReference type="Proteomes" id="UP001523234"/>
    </source>
</evidence>
<protein>
    <recommendedName>
        <fullName evidence="5">Integral membrane protein</fullName>
    </recommendedName>
</protein>
<organism evidence="3 4">
    <name type="scientific">Fructobacillus apis</name>
    <dbReference type="NCBI Taxonomy" id="2935017"/>
    <lineage>
        <taxon>Bacteria</taxon>
        <taxon>Bacillati</taxon>
        <taxon>Bacillota</taxon>
        <taxon>Bacilli</taxon>
        <taxon>Lactobacillales</taxon>
        <taxon>Lactobacillaceae</taxon>
        <taxon>Fructobacillus</taxon>
    </lineage>
</organism>
<dbReference type="EMBL" id="JAMWYK010000003">
    <property type="protein sequence ID" value="MCO0832237.1"/>
    <property type="molecule type" value="Genomic_DNA"/>
</dbReference>
<keyword evidence="2" id="KW-0472">Membrane</keyword>
<reference evidence="3 4" key="1">
    <citation type="submission" date="2022-06" db="EMBL/GenBank/DDBJ databases">
        <title>Fructobacillus taiwanensis sp. nov., isolated from the honeybee.</title>
        <authorList>
            <person name="Chen Y.-S."/>
            <person name="Wang L.-T."/>
            <person name="Lee Y.-S."/>
            <person name="Chang Y.-C."/>
            <person name="Wu H.-C."/>
            <person name="Liao C.-Y."/>
            <person name="Chen W.-H."/>
            <person name="Deng J.-N."/>
            <person name="Wang Y.-H."/>
        </authorList>
    </citation>
    <scope>NUCLEOTIDE SEQUENCE [LARGE SCALE GENOMIC DNA]</scope>
    <source>
        <strain evidence="3 4">W13</strain>
    </source>
</reference>
<gene>
    <name evidence="3" type="ORF">NFX39_03925</name>
</gene>
<evidence type="ECO:0000313" key="3">
    <source>
        <dbReference type="EMBL" id="MCO0832237.1"/>
    </source>
</evidence>
<accession>A0ABT0ZQI5</accession>
<feature type="transmembrane region" description="Helical" evidence="2">
    <location>
        <begin position="80"/>
        <end position="104"/>
    </location>
</feature>
<keyword evidence="2" id="KW-0812">Transmembrane</keyword>
<dbReference type="RefSeq" id="WP_252443207.1">
    <property type="nucleotide sequence ID" value="NZ_JAMWYK010000003.1"/>
</dbReference>
<feature type="transmembrane region" description="Helical" evidence="2">
    <location>
        <begin position="110"/>
        <end position="133"/>
    </location>
</feature>
<feature type="transmembrane region" description="Helical" evidence="2">
    <location>
        <begin position="50"/>
        <end position="73"/>
    </location>
</feature>
<name>A0ABT0ZQI5_9LACO</name>
<keyword evidence="4" id="KW-1185">Reference proteome</keyword>
<evidence type="ECO:0000256" key="2">
    <source>
        <dbReference type="SAM" id="Phobius"/>
    </source>
</evidence>
<keyword evidence="2" id="KW-1133">Transmembrane helix</keyword>
<evidence type="ECO:0000256" key="1">
    <source>
        <dbReference type="SAM" id="MobiDB-lite"/>
    </source>
</evidence>
<comment type="caution">
    <text evidence="3">The sequence shown here is derived from an EMBL/GenBank/DDBJ whole genome shotgun (WGS) entry which is preliminary data.</text>
</comment>
<proteinExistence type="predicted"/>
<feature type="region of interest" description="Disordered" evidence="1">
    <location>
        <begin position="1"/>
        <end position="27"/>
    </location>
</feature>